<keyword evidence="7 9" id="KW-0472">Membrane</keyword>
<accession>A0A1G6XDU4</accession>
<evidence type="ECO:0000256" key="9">
    <source>
        <dbReference type="SAM" id="Phobius"/>
    </source>
</evidence>
<evidence type="ECO:0000256" key="5">
    <source>
        <dbReference type="ARBA" id="ARBA00022692"/>
    </source>
</evidence>
<name>A0A1G6XDU4_9GAMM</name>
<feature type="region of interest" description="Disordered" evidence="8">
    <location>
        <begin position="487"/>
        <end position="514"/>
    </location>
</feature>
<comment type="subcellular location">
    <subcellularLocation>
        <location evidence="1">Cell membrane</location>
        <topology evidence="1">Multi-pass membrane protein</topology>
    </subcellularLocation>
</comment>
<dbReference type="AlphaFoldDB" id="A0A1G6XDU4"/>
<evidence type="ECO:0000313" key="12">
    <source>
        <dbReference type="Proteomes" id="UP000199603"/>
    </source>
</evidence>
<dbReference type="STRING" id="265719.SAMN04488509_106148"/>
<feature type="transmembrane region" description="Helical" evidence="9">
    <location>
        <begin position="274"/>
        <end position="291"/>
    </location>
</feature>
<dbReference type="Proteomes" id="UP000199603">
    <property type="component" value="Unassembled WGS sequence"/>
</dbReference>
<organism evidence="11 12">
    <name type="scientific">Aquimonas voraii</name>
    <dbReference type="NCBI Taxonomy" id="265719"/>
    <lineage>
        <taxon>Bacteria</taxon>
        <taxon>Pseudomonadati</taxon>
        <taxon>Pseudomonadota</taxon>
        <taxon>Gammaproteobacteria</taxon>
        <taxon>Lysobacterales</taxon>
        <taxon>Lysobacteraceae</taxon>
        <taxon>Aquimonas</taxon>
    </lineage>
</organism>
<dbReference type="PANTHER" id="PTHR33908:SF3">
    <property type="entry name" value="UNDECAPRENYL PHOSPHATE-ALPHA-4-AMINO-4-DEOXY-L-ARABINOSE ARABINOSYL TRANSFERASE"/>
    <property type="match status" value="1"/>
</dbReference>
<feature type="transmembrane region" description="Helical" evidence="9">
    <location>
        <begin position="143"/>
        <end position="163"/>
    </location>
</feature>
<feature type="transmembrane region" description="Helical" evidence="9">
    <location>
        <begin position="223"/>
        <end position="242"/>
    </location>
</feature>
<dbReference type="InterPro" id="IPR038731">
    <property type="entry name" value="RgtA/B/C-like"/>
</dbReference>
<evidence type="ECO:0000256" key="4">
    <source>
        <dbReference type="ARBA" id="ARBA00022679"/>
    </source>
</evidence>
<evidence type="ECO:0000256" key="1">
    <source>
        <dbReference type="ARBA" id="ARBA00004651"/>
    </source>
</evidence>
<keyword evidence="4 11" id="KW-0808">Transferase</keyword>
<dbReference type="GO" id="GO:0005886">
    <property type="term" value="C:plasma membrane"/>
    <property type="evidence" value="ECO:0007669"/>
    <property type="project" value="UniProtKB-SubCell"/>
</dbReference>
<dbReference type="InterPro" id="IPR050297">
    <property type="entry name" value="LipidA_mod_glycosyltrf_83"/>
</dbReference>
<dbReference type="GO" id="GO:0010041">
    <property type="term" value="P:response to iron(III) ion"/>
    <property type="evidence" value="ECO:0007669"/>
    <property type="project" value="TreeGrafter"/>
</dbReference>
<sequence>MPTLDPHRAPFALRRRPPALAQSPLPVLLALLAFAIASLWLRPTLPVDETRYLAVAWEMWWRGDFVLPWLSGEPYHHKPPLLFWLIHAGWSVFGVSEVWPRLVSPLAAVAAVFGLRALARALWPERPAASALAPLLAFGSLYLFAYASALMFDTLLLALLLAAWLQLHRLLSAPSATAAALFLLWASLALLCKGPVAMLHLLAPILGWPWWRPAGQPALKRLWLPLLLTVLAALPLLLWALAASERGGEAFRQALLFGQTLDRVQGAMGHPRPFWFYLPFLLLLTAPWSLWPRAWRALGRLRALRGDSGARFAIATLGLASLIHLFIAGKQVHYLIPMLALGCLLLARLLTEADPPLRAVQRIALGGQAALLLLLALAAVPLSAHYPLRAIGQALAAVEAQGRPIAYIGNYQGEFHFAGRLRQPIAEIAPAEALSWAQAHPQGLLFARDKRLRGALAARSEARFDYKRSPLWLLPARAFIDGAVQASEPDPADSALESDAFAIDSPTSPSPTSR</sequence>
<dbReference type="GO" id="GO:0009103">
    <property type="term" value="P:lipopolysaccharide biosynthetic process"/>
    <property type="evidence" value="ECO:0007669"/>
    <property type="project" value="TreeGrafter"/>
</dbReference>
<dbReference type="Pfam" id="PF13231">
    <property type="entry name" value="PMT_2"/>
    <property type="match status" value="1"/>
</dbReference>
<dbReference type="GO" id="GO:0016763">
    <property type="term" value="F:pentosyltransferase activity"/>
    <property type="evidence" value="ECO:0007669"/>
    <property type="project" value="TreeGrafter"/>
</dbReference>
<keyword evidence="6 9" id="KW-1133">Transmembrane helix</keyword>
<evidence type="ECO:0000256" key="3">
    <source>
        <dbReference type="ARBA" id="ARBA00022676"/>
    </source>
</evidence>
<feature type="transmembrane region" description="Helical" evidence="9">
    <location>
        <begin position="363"/>
        <end position="384"/>
    </location>
</feature>
<evidence type="ECO:0000256" key="6">
    <source>
        <dbReference type="ARBA" id="ARBA00022989"/>
    </source>
</evidence>
<feature type="transmembrane region" description="Helical" evidence="9">
    <location>
        <begin position="312"/>
        <end position="328"/>
    </location>
</feature>
<reference evidence="11 12" key="1">
    <citation type="submission" date="2016-10" db="EMBL/GenBank/DDBJ databases">
        <authorList>
            <person name="de Groot N.N."/>
        </authorList>
    </citation>
    <scope>NUCLEOTIDE SEQUENCE [LARGE SCALE GENOMIC DNA]</scope>
    <source>
        <strain evidence="11 12">DSM 16957</strain>
    </source>
</reference>
<dbReference type="EMBL" id="FNAG01000006">
    <property type="protein sequence ID" value="SDD75537.1"/>
    <property type="molecule type" value="Genomic_DNA"/>
</dbReference>
<evidence type="ECO:0000256" key="7">
    <source>
        <dbReference type="ARBA" id="ARBA00023136"/>
    </source>
</evidence>
<gene>
    <name evidence="11" type="ORF">SAMN04488509_106148</name>
</gene>
<keyword evidence="3 11" id="KW-0328">Glycosyltransferase</keyword>
<keyword evidence="12" id="KW-1185">Reference proteome</keyword>
<feature type="domain" description="Glycosyltransferase RgtA/B/C/D-like" evidence="10">
    <location>
        <begin position="77"/>
        <end position="239"/>
    </location>
</feature>
<keyword evidence="2" id="KW-1003">Cell membrane</keyword>
<feature type="transmembrane region" description="Helical" evidence="9">
    <location>
        <begin position="334"/>
        <end position="351"/>
    </location>
</feature>
<proteinExistence type="predicted"/>
<evidence type="ECO:0000259" key="10">
    <source>
        <dbReference type="Pfam" id="PF13231"/>
    </source>
</evidence>
<evidence type="ECO:0000313" key="11">
    <source>
        <dbReference type="EMBL" id="SDD75537.1"/>
    </source>
</evidence>
<protein>
    <submittedName>
        <fullName evidence="11">Dolichyl-phosphate-mannose-protein mannosyltransferase</fullName>
    </submittedName>
</protein>
<evidence type="ECO:0000256" key="2">
    <source>
        <dbReference type="ARBA" id="ARBA00022475"/>
    </source>
</evidence>
<feature type="transmembrane region" description="Helical" evidence="9">
    <location>
        <begin position="20"/>
        <end position="41"/>
    </location>
</feature>
<dbReference type="PANTHER" id="PTHR33908">
    <property type="entry name" value="MANNOSYLTRANSFERASE YKCB-RELATED"/>
    <property type="match status" value="1"/>
</dbReference>
<evidence type="ECO:0000256" key="8">
    <source>
        <dbReference type="SAM" id="MobiDB-lite"/>
    </source>
</evidence>
<feature type="compositionally biased region" description="Polar residues" evidence="8">
    <location>
        <begin position="505"/>
        <end position="514"/>
    </location>
</feature>
<keyword evidence="5 9" id="KW-0812">Transmembrane</keyword>